<accession>A0A453N495</accession>
<dbReference type="Gramene" id="AET6Gv20210000.15">
    <property type="protein sequence ID" value="AET6Gv20210000.15"/>
    <property type="gene ID" value="AET6Gv20210000"/>
</dbReference>
<dbReference type="EnsemblPlants" id="AET6Gv20210000.15">
    <property type="protein sequence ID" value="AET6Gv20210000.15"/>
    <property type="gene ID" value="AET6Gv20210000"/>
</dbReference>
<name>A0A453N495_AEGTS</name>
<evidence type="ECO:0000313" key="2">
    <source>
        <dbReference type="Proteomes" id="UP000015105"/>
    </source>
</evidence>
<dbReference type="AlphaFoldDB" id="A0A453N495"/>
<sequence length="56" mass="6858">MRRYLPGLLHALMIHLKRLNHALRLTNKILKLLFRHTQICLTRLMEIAQWKSFFMK</sequence>
<protein>
    <submittedName>
        <fullName evidence="1">Uncharacterized protein</fullName>
    </submittedName>
</protein>
<organism evidence="1 2">
    <name type="scientific">Aegilops tauschii subsp. strangulata</name>
    <name type="common">Goatgrass</name>
    <dbReference type="NCBI Taxonomy" id="200361"/>
    <lineage>
        <taxon>Eukaryota</taxon>
        <taxon>Viridiplantae</taxon>
        <taxon>Streptophyta</taxon>
        <taxon>Embryophyta</taxon>
        <taxon>Tracheophyta</taxon>
        <taxon>Spermatophyta</taxon>
        <taxon>Magnoliopsida</taxon>
        <taxon>Liliopsida</taxon>
        <taxon>Poales</taxon>
        <taxon>Poaceae</taxon>
        <taxon>BOP clade</taxon>
        <taxon>Pooideae</taxon>
        <taxon>Triticodae</taxon>
        <taxon>Triticeae</taxon>
        <taxon>Triticinae</taxon>
        <taxon>Aegilops</taxon>
    </lineage>
</organism>
<proteinExistence type="predicted"/>
<reference evidence="2" key="2">
    <citation type="journal article" date="2017" name="Nat. Plants">
        <title>The Aegilops tauschii genome reveals multiple impacts of transposons.</title>
        <authorList>
            <person name="Zhao G."/>
            <person name="Zou C."/>
            <person name="Li K."/>
            <person name="Wang K."/>
            <person name="Li T."/>
            <person name="Gao L."/>
            <person name="Zhang X."/>
            <person name="Wang H."/>
            <person name="Yang Z."/>
            <person name="Liu X."/>
            <person name="Jiang W."/>
            <person name="Mao L."/>
            <person name="Kong X."/>
            <person name="Jiao Y."/>
            <person name="Jia J."/>
        </authorList>
    </citation>
    <scope>NUCLEOTIDE SEQUENCE [LARGE SCALE GENOMIC DNA]</scope>
    <source>
        <strain evidence="2">cv. AL8/78</strain>
    </source>
</reference>
<evidence type="ECO:0000313" key="1">
    <source>
        <dbReference type="EnsemblPlants" id="AET6Gv20210000.15"/>
    </source>
</evidence>
<reference evidence="1" key="4">
    <citation type="submission" date="2019-03" db="UniProtKB">
        <authorList>
            <consortium name="EnsemblPlants"/>
        </authorList>
    </citation>
    <scope>IDENTIFICATION</scope>
</reference>
<reference evidence="1" key="3">
    <citation type="journal article" date="2017" name="Nature">
        <title>Genome sequence of the progenitor of the wheat D genome Aegilops tauschii.</title>
        <authorList>
            <person name="Luo M.C."/>
            <person name="Gu Y.Q."/>
            <person name="Puiu D."/>
            <person name="Wang H."/>
            <person name="Twardziok S.O."/>
            <person name="Deal K.R."/>
            <person name="Huo N."/>
            <person name="Zhu T."/>
            <person name="Wang L."/>
            <person name="Wang Y."/>
            <person name="McGuire P.E."/>
            <person name="Liu S."/>
            <person name="Long H."/>
            <person name="Ramasamy R.K."/>
            <person name="Rodriguez J.C."/>
            <person name="Van S.L."/>
            <person name="Yuan L."/>
            <person name="Wang Z."/>
            <person name="Xia Z."/>
            <person name="Xiao L."/>
            <person name="Anderson O.D."/>
            <person name="Ouyang S."/>
            <person name="Liang Y."/>
            <person name="Zimin A.V."/>
            <person name="Pertea G."/>
            <person name="Qi P."/>
            <person name="Bennetzen J.L."/>
            <person name="Dai X."/>
            <person name="Dawson M.W."/>
            <person name="Muller H.G."/>
            <person name="Kugler K."/>
            <person name="Rivarola-Duarte L."/>
            <person name="Spannagl M."/>
            <person name="Mayer K.F.X."/>
            <person name="Lu F.H."/>
            <person name="Bevan M.W."/>
            <person name="Leroy P."/>
            <person name="Li P."/>
            <person name="You F.M."/>
            <person name="Sun Q."/>
            <person name="Liu Z."/>
            <person name="Lyons E."/>
            <person name="Wicker T."/>
            <person name="Salzberg S.L."/>
            <person name="Devos K.M."/>
            <person name="Dvorak J."/>
        </authorList>
    </citation>
    <scope>NUCLEOTIDE SEQUENCE [LARGE SCALE GENOMIC DNA]</scope>
    <source>
        <strain evidence="1">cv. AL8/78</strain>
    </source>
</reference>
<dbReference type="Proteomes" id="UP000015105">
    <property type="component" value="Chromosome 6D"/>
</dbReference>
<keyword evidence="2" id="KW-1185">Reference proteome</keyword>
<reference evidence="2" key="1">
    <citation type="journal article" date="2014" name="Science">
        <title>Ancient hybridizations among the ancestral genomes of bread wheat.</title>
        <authorList>
            <consortium name="International Wheat Genome Sequencing Consortium,"/>
            <person name="Marcussen T."/>
            <person name="Sandve S.R."/>
            <person name="Heier L."/>
            <person name="Spannagl M."/>
            <person name="Pfeifer M."/>
            <person name="Jakobsen K.S."/>
            <person name="Wulff B.B."/>
            <person name="Steuernagel B."/>
            <person name="Mayer K.F."/>
            <person name="Olsen O.A."/>
        </authorList>
    </citation>
    <scope>NUCLEOTIDE SEQUENCE [LARGE SCALE GENOMIC DNA]</scope>
    <source>
        <strain evidence="2">cv. AL8/78</strain>
    </source>
</reference>
<reference evidence="1" key="5">
    <citation type="journal article" date="2021" name="G3 (Bethesda)">
        <title>Aegilops tauschii genome assembly Aet v5.0 features greater sequence contiguity and improved annotation.</title>
        <authorList>
            <person name="Wang L."/>
            <person name="Zhu T."/>
            <person name="Rodriguez J.C."/>
            <person name="Deal K.R."/>
            <person name="Dubcovsky J."/>
            <person name="McGuire P.E."/>
            <person name="Lux T."/>
            <person name="Spannagl M."/>
            <person name="Mayer K.F.X."/>
            <person name="Baldrich P."/>
            <person name="Meyers B.C."/>
            <person name="Huo N."/>
            <person name="Gu Y.Q."/>
            <person name="Zhou H."/>
            <person name="Devos K.M."/>
            <person name="Bennetzen J.L."/>
            <person name="Unver T."/>
            <person name="Budak H."/>
            <person name="Gulick P.J."/>
            <person name="Galiba G."/>
            <person name="Kalapos B."/>
            <person name="Nelson D.R."/>
            <person name="Li P."/>
            <person name="You F.M."/>
            <person name="Luo M.C."/>
            <person name="Dvorak J."/>
        </authorList>
    </citation>
    <scope>NUCLEOTIDE SEQUENCE [LARGE SCALE GENOMIC DNA]</scope>
    <source>
        <strain evidence="1">cv. AL8/78</strain>
    </source>
</reference>